<feature type="transmembrane region" description="Helical" evidence="1">
    <location>
        <begin position="7"/>
        <end position="24"/>
    </location>
</feature>
<sequence length="137" mass="15762">MSPLTKQDLTVGVVIYTVLIWFFVQTQSMLSDSSLFPRLIIGIFAILNTFMIIRAFKEKGSAKLSIQELKMPLLIFLGIVVYVIMFRFIGYFISTAIMMLGMMILFKVKPFYKIVAVILGYCMFVYVLFVMQLNVIL</sequence>
<protein>
    <submittedName>
        <fullName evidence="3">Tripartite tricarboxylate transporter TctB family protein</fullName>
    </submittedName>
</protein>
<dbReference type="InterPro" id="IPR009936">
    <property type="entry name" value="DUF1468"/>
</dbReference>
<proteinExistence type="predicted"/>
<evidence type="ECO:0000259" key="2">
    <source>
        <dbReference type="Pfam" id="PF07331"/>
    </source>
</evidence>
<evidence type="ECO:0000256" key="1">
    <source>
        <dbReference type="SAM" id="Phobius"/>
    </source>
</evidence>
<name>A0A239L4T4_9FIRM</name>
<reference evidence="3 4" key="1">
    <citation type="submission" date="2017-06" db="EMBL/GenBank/DDBJ databases">
        <authorList>
            <person name="Kim H.J."/>
            <person name="Triplett B.A."/>
        </authorList>
    </citation>
    <scope>NUCLEOTIDE SEQUENCE [LARGE SCALE GENOMIC DNA]</scope>
    <source>
        <strain evidence="3 4">SCA</strain>
    </source>
</reference>
<gene>
    <name evidence="3" type="ORF">SAMN05446037_10632</name>
</gene>
<keyword evidence="4" id="KW-1185">Reference proteome</keyword>
<keyword evidence="1" id="KW-0812">Transmembrane</keyword>
<evidence type="ECO:0000313" key="4">
    <source>
        <dbReference type="Proteomes" id="UP000198304"/>
    </source>
</evidence>
<feature type="transmembrane region" description="Helical" evidence="1">
    <location>
        <begin position="74"/>
        <end position="105"/>
    </location>
</feature>
<dbReference type="OrthoDB" id="2084260at2"/>
<feature type="transmembrane region" description="Helical" evidence="1">
    <location>
        <begin position="36"/>
        <end position="53"/>
    </location>
</feature>
<evidence type="ECO:0000313" key="3">
    <source>
        <dbReference type="EMBL" id="SNT25320.1"/>
    </source>
</evidence>
<dbReference type="AlphaFoldDB" id="A0A239L4T4"/>
<organism evidence="3 4">
    <name type="scientific">Anaerovirgula multivorans</name>
    <dbReference type="NCBI Taxonomy" id="312168"/>
    <lineage>
        <taxon>Bacteria</taxon>
        <taxon>Bacillati</taxon>
        <taxon>Bacillota</taxon>
        <taxon>Clostridia</taxon>
        <taxon>Peptostreptococcales</taxon>
        <taxon>Natronincolaceae</taxon>
        <taxon>Anaerovirgula</taxon>
    </lineage>
</organism>
<feature type="transmembrane region" description="Helical" evidence="1">
    <location>
        <begin position="111"/>
        <end position="131"/>
    </location>
</feature>
<feature type="domain" description="DUF1468" evidence="2">
    <location>
        <begin position="11"/>
        <end position="137"/>
    </location>
</feature>
<dbReference type="Proteomes" id="UP000198304">
    <property type="component" value="Unassembled WGS sequence"/>
</dbReference>
<dbReference type="RefSeq" id="WP_089285574.1">
    <property type="nucleotide sequence ID" value="NZ_FZOJ01000063.1"/>
</dbReference>
<keyword evidence="1" id="KW-1133">Transmembrane helix</keyword>
<dbReference type="EMBL" id="FZOJ01000063">
    <property type="protein sequence ID" value="SNT25320.1"/>
    <property type="molecule type" value="Genomic_DNA"/>
</dbReference>
<dbReference type="Pfam" id="PF07331">
    <property type="entry name" value="TctB"/>
    <property type="match status" value="1"/>
</dbReference>
<keyword evidence="1" id="KW-0472">Membrane</keyword>
<accession>A0A239L4T4</accession>